<evidence type="ECO:0000259" key="1">
    <source>
        <dbReference type="Pfam" id="PF10592"/>
    </source>
</evidence>
<dbReference type="RefSeq" id="WP_013046166.1">
    <property type="nucleotide sequence ID" value="NC_014010.1"/>
</dbReference>
<dbReference type="Pfam" id="PF10592">
    <property type="entry name" value="AIPR"/>
    <property type="match status" value="1"/>
</dbReference>
<dbReference type="Proteomes" id="UP000007460">
    <property type="component" value="Chromosome"/>
</dbReference>
<proteinExistence type="predicted"/>
<evidence type="ECO:0000313" key="2">
    <source>
        <dbReference type="EMBL" id="ADE39539.1"/>
    </source>
</evidence>
<dbReference type="OrthoDB" id="9806213at2"/>
<name>D5BTE2_PUNMI</name>
<protein>
    <recommendedName>
        <fullName evidence="1">Abortive phage infection protein C-terminal domain-containing protein</fullName>
    </recommendedName>
</protein>
<keyword evidence="3" id="KW-1185">Reference proteome</keyword>
<reference evidence="2 3" key="1">
    <citation type="journal article" date="2010" name="J. Bacteriol.">
        <title>Complete genome sequence of "Candidatus Puniceispirillum marinum" IMCC1322, a representative of the SAR116 clade in the Alphaproteobacteria.</title>
        <authorList>
            <person name="Oh H.M."/>
            <person name="Kwon K.K."/>
            <person name="Kang I."/>
            <person name="Kang S.G."/>
            <person name="Lee J.H."/>
            <person name="Kim S.J."/>
            <person name="Cho J.C."/>
        </authorList>
    </citation>
    <scope>NUCLEOTIDE SEQUENCE [LARGE SCALE GENOMIC DNA]</scope>
    <source>
        <strain evidence="2 3">IMCC1322</strain>
    </source>
</reference>
<gene>
    <name evidence="2" type="ordered locus">SAR116_1296</name>
</gene>
<dbReference type="STRING" id="488538.SAR116_1296"/>
<dbReference type="KEGG" id="apb:SAR116_1296"/>
<organism evidence="2 3">
    <name type="scientific">Puniceispirillum marinum (strain IMCC1322)</name>
    <dbReference type="NCBI Taxonomy" id="488538"/>
    <lineage>
        <taxon>Bacteria</taxon>
        <taxon>Pseudomonadati</taxon>
        <taxon>Pseudomonadota</taxon>
        <taxon>Alphaproteobacteria</taxon>
        <taxon>Candidatus Puniceispirillales</taxon>
        <taxon>Candidatus Puniceispirillaceae</taxon>
        <taxon>Candidatus Puniceispirillum</taxon>
    </lineage>
</organism>
<dbReference type="AlphaFoldDB" id="D5BTE2"/>
<dbReference type="InterPro" id="IPR018891">
    <property type="entry name" value="AIPR_C"/>
</dbReference>
<dbReference type="HOGENOM" id="CLU_826038_0_0_5"/>
<sequence>MRILRIELSEADFFSNHPFHVRIETFSRRISSPPRDGQFAQSKWFYERARGQYKDGQAYLSEAKRKQFLTEYPRQQMFTKTDLAKYEVSFAGKPHIVSQGAQKNFISFASEIAKTWEKDDAYFSEQWFKDAVAKAIIFKEVDKMVMSAEWYQGGYKANIVTYSLSWLSSFLKAKKNSGIDLTMVWNAQTMSNDLISCFEKVTKEIAIKIQQTPDNVRNVTEWCKKQACWAGVERMEIDLAPDLLESVTKSHDMIKEEKRDSRKTQKLDNEVSAEVLVFQLGSKWQEVQNYAMANRLITPEQDMAISRILKGKVPTTVQTKLLMKVLEKVRQEGFEI</sequence>
<accession>D5BTE2</accession>
<feature type="domain" description="Abortive phage infection protein C-terminal" evidence="1">
    <location>
        <begin position="9"/>
        <end position="212"/>
    </location>
</feature>
<dbReference type="eggNOG" id="ENOG502Z7VT">
    <property type="taxonomic scope" value="Bacteria"/>
</dbReference>
<dbReference type="EMBL" id="CP001751">
    <property type="protein sequence ID" value="ADE39539.1"/>
    <property type="molecule type" value="Genomic_DNA"/>
</dbReference>
<evidence type="ECO:0000313" key="3">
    <source>
        <dbReference type="Proteomes" id="UP000007460"/>
    </source>
</evidence>